<dbReference type="InterPro" id="IPR036887">
    <property type="entry name" value="HTH_APSES_sf"/>
</dbReference>
<gene>
    <name evidence="3" type="ORF">SLS59_004074</name>
</gene>
<feature type="region of interest" description="Disordered" evidence="1">
    <location>
        <begin position="385"/>
        <end position="409"/>
    </location>
</feature>
<sequence>MNIQSLLNSPSGDGHRHRSVAATSSPQSLSPPHNYPAPAVVPKRQELAKDAPVFSEGTKIVSHVNYPPHEADNDRELEAQHRKFHVFPSGEIQRMGVRHVPYNSDKKDLFQKTGREAFEIFQYTFRVPGDDKEYTMVWDYNVGLVRMTPLFKSLKYSKTVPAKALRENPGLKDISYSITGGALLCQGYWVPYRAAKAIAETFCWSIRWALTPVFGNDFVYTCIPPQHTNFAKFFINPSIVESCTAETARIKEEGATYQFLQPKAPSLATAPAAPVFCSPAWEAVNRLGDAESGYGTDLERRDNVVFSPAASPLCQRRTSPLNQVGGAGSPTSSAAAYPTAPCSPAAYRMPTPLLLPAALPNMPYSGSFRTKRTHSKVAYNDDGAVVAGKVDPPQDEMSDPLQGEGRSEAHNPCDVAAAETLMALGVVARNAVAMPDPKRSRRGSRL</sequence>
<evidence type="ECO:0000313" key="4">
    <source>
        <dbReference type="Proteomes" id="UP001521222"/>
    </source>
</evidence>
<organism evidence="3 4">
    <name type="scientific">Nothophoma quercina</name>
    <dbReference type="NCBI Taxonomy" id="749835"/>
    <lineage>
        <taxon>Eukaryota</taxon>
        <taxon>Fungi</taxon>
        <taxon>Dikarya</taxon>
        <taxon>Ascomycota</taxon>
        <taxon>Pezizomycotina</taxon>
        <taxon>Dothideomycetes</taxon>
        <taxon>Pleosporomycetidae</taxon>
        <taxon>Pleosporales</taxon>
        <taxon>Pleosporineae</taxon>
        <taxon>Didymellaceae</taxon>
        <taxon>Nothophoma</taxon>
    </lineage>
</organism>
<evidence type="ECO:0000313" key="3">
    <source>
        <dbReference type="EMBL" id="KAL1604279.1"/>
    </source>
</evidence>
<dbReference type="PANTHER" id="PTHR43828">
    <property type="entry name" value="ASPARAGINASE"/>
    <property type="match status" value="1"/>
</dbReference>
<dbReference type="Gene3D" id="3.10.260.10">
    <property type="entry name" value="Transcription regulator HTH, APSES-type DNA-binding domain"/>
    <property type="match status" value="1"/>
</dbReference>
<reference evidence="3 4" key="1">
    <citation type="submission" date="2024-02" db="EMBL/GenBank/DDBJ databases">
        <title>De novo assembly and annotation of 12 fungi associated with fruit tree decline syndrome in Ontario, Canada.</title>
        <authorList>
            <person name="Sulman M."/>
            <person name="Ellouze W."/>
            <person name="Ilyukhin E."/>
        </authorList>
    </citation>
    <scope>NUCLEOTIDE SEQUENCE [LARGE SCALE GENOMIC DNA]</scope>
    <source>
        <strain evidence="3 4">M97-236</strain>
    </source>
</reference>
<dbReference type="InterPro" id="IPR051642">
    <property type="entry name" value="SWI6-like"/>
</dbReference>
<protein>
    <recommendedName>
        <fullName evidence="2">HTH APSES-type domain-containing protein</fullName>
    </recommendedName>
</protein>
<dbReference type="InterPro" id="IPR003163">
    <property type="entry name" value="Tscrpt_reg_HTH_APSES-type"/>
</dbReference>
<proteinExistence type="predicted"/>
<name>A0ABR3RIK7_9PLEO</name>
<feature type="compositionally biased region" description="Polar residues" evidence="1">
    <location>
        <begin position="21"/>
        <end position="31"/>
    </location>
</feature>
<evidence type="ECO:0000256" key="1">
    <source>
        <dbReference type="SAM" id="MobiDB-lite"/>
    </source>
</evidence>
<keyword evidence="4" id="KW-1185">Reference proteome</keyword>
<feature type="domain" description="HTH APSES-type" evidence="2">
    <location>
        <begin position="107"/>
        <end position="225"/>
    </location>
</feature>
<dbReference type="PANTHER" id="PTHR43828:SF5">
    <property type="entry name" value="TRANSCRIPTIONAL REPRESSOR XBP1"/>
    <property type="match status" value="1"/>
</dbReference>
<dbReference type="Proteomes" id="UP001521222">
    <property type="component" value="Unassembled WGS sequence"/>
</dbReference>
<comment type="caution">
    <text evidence="3">The sequence shown here is derived from an EMBL/GenBank/DDBJ whole genome shotgun (WGS) entry which is preliminary data.</text>
</comment>
<dbReference type="SUPFAM" id="SSF54616">
    <property type="entry name" value="DNA-binding domain of Mlu1-box binding protein MBP1"/>
    <property type="match status" value="1"/>
</dbReference>
<dbReference type="EMBL" id="JAKIXB020000011">
    <property type="protein sequence ID" value="KAL1604279.1"/>
    <property type="molecule type" value="Genomic_DNA"/>
</dbReference>
<feature type="region of interest" description="Disordered" evidence="1">
    <location>
        <begin position="1"/>
        <end position="38"/>
    </location>
</feature>
<evidence type="ECO:0000259" key="2">
    <source>
        <dbReference type="PROSITE" id="PS51299"/>
    </source>
</evidence>
<feature type="compositionally biased region" description="Polar residues" evidence="1">
    <location>
        <begin position="1"/>
        <end position="11"/>
    </location>
</feature>
<accession>A0ABR3RIK7</accession>
<dbReference type="PROSITE" id="PS51299">
    <property type="entry name" value="HTH_APSES"/>
    <property type="match status" value="1"/>
</dbReference>